<dbReference type="EMBL" id="JBJKFK010001537">
    <property type="protein sequence ID" value="KAL3312824.1"/>
    <property type="molecule type" value="Genomic_DNA"/>
</dbReference>
<comment type="caution">
    <text evidence="1">The sequence shown here is derived from an EMBL/GenBank/DDBJ whole genome shotgun (WGS) entry which is preliminary data.</text>
</comment>
<gene>
    <name evidence="1" type="ORF">Ciccas_008573</name>
</gene>
<organism evidence="1 2">
    <name type="scientific">Cichlidogyrus casuarinus</name>
    <dbReference type="NCBI Taxonomy" id="1844966"/>
    <lineage>
        <taxon>Eukaryota</taxon>
        <taxon>Metazoa</taxon>
        <taxon>Spiralia</taxon>
        <taxon>Lophotrochozoa</taxon>
        <taxon>Platyhelminthes</taxon>
        <taxon>Monogenea</taxon>
        <taxon>Monopisthocotylea</taxon>
        <taxon>Dactylogyridea</taxon>
        <taxon>Ancyrocephalidae</taxon>
        <taxon>Cichlidogyrus</taxon>
    </lineage>
</organism>
<accession>A0ABD2PZH9</accession>
<keyword evidence="2" id="KW-1185">Reference proteome</keyword>
<evidence type="ECO:0000313" key="1">
    <source>
        <dbReference type="EMBL" id="KAL3312824.1"/>
    </source>
</evidence>
<evidence type="ECO:0000313" key="2">
    <source>
        <dbReference type="Proteomes" id="UP001626550"/>
    </source>
</evidence>
<dbReference type="Proteomes" id="UP001626550">
    <property type="component" value="Unassembled WGS sequence"/>
</dbReference>
<protein>
    <submittedName>
        <fullName evidence="1">Uncharacterized protein</fullName>
    </submittedName>
</protein>
<reference evidence="1 2" key="1">
    <citation type="submission" date="2024-11" db="EMBL/GenBank/DDBJ databases">
        <title>Adaptive evolution of stress response genes in parasites aligns with host niche diversity.</title>
        <authorList>
            <person name="Hahn C."/>
            <person name="Resl P."/>
        </authorList>
    </citation>
    <scope>NUCLEOTIDE SEQUENCE [LARGE SCALE GENOMIC DNA]</scope>
    <source>
        <strain evidence="1">EGGRZ-B1_66</strain>
        <tissue evidence="1">Body</tissue>
    </source>
</reference>
<proteinExistence type="predicted"/>
<name>A0ABD2PZH9_9PLAT</name>
<sequence length="199" mass="22843">MSKNKKKGAESGKYTRLKEVYDKVVVSLNTAGPQNKNAKLPFGNVATVLRLAGIHCSLHDCVIMRKEYPSGEVSLEELIEFDKRYRLTESHLNDCASLPMENIRELFLELSHQSQKSYPVLVLNEQKLVQFASQLEQINSFTRISRKTCRRMLPIKRSQEEMAFIHKCLIDECGARRNPDGAIDFPVFLRILENNLEIC</sequence>
<dbReference type="AlphaFoldDB" id="A0ABD2PZH9"/>